<dbReference type="Pfam" id="PF01344">
    <property type="entry name" value="Kelch_1"/>
    <property type="match status" value="1"/>
</dbReference>
<name>A0AAU9TRG5_EUPED</name>
<reference evidence="5" key="1">
    <citation type="submission" date="2022-03" db="EMBL/GenBank/DDBJ databases">
        <authorList>
            <person name="Tunstrom K."/>
        </authorList>
    </citation>
    <scope>NUCLEOTIDE SEQUENCE</scope>
</reference>
<dbReference type="SMART" id="SM00667">
    <property type="entry name" value="LisH"/>
    <property type="match status" value="1"/>
</dbReference>
<dbReference type="Gene3D" id="2.60.120.260">
    <property type="entry name" value="Galactose-binding domain-like"/>
    <property type="match status" value="1"/>
</dbReference>
<dbReference type="Pfam" id="PF24681">
    <property type="entry name" value="Kelch_KLHDC2_KLHL20_DRC7"/>
    <property type="match status" value="1"/>
</dbReference>
<dbReference type="InterPro" id="IPR052456">
    <property type="entry name" value="CTLH_complex_component"/>
</dbReference>
<gene>
    <name evidence="5" type="ORF">EEDITHA_LOCUS5397</name>
</gene>
<feature type="region of interest" description="Disordered" evidence="3">
    <location>
        <begin position="755"/>
        <end position="789"/>
    </location>
</feature>
<dbReference type="Pfam" id="PF06588">
    <property type="entry name" value="Muskelin_N"/>
    <property type="match status" value="1"/>
</dbReference>
<keyword evidence="2" id="KW-0677">Repeat</keyword>
<feature type="domain" description="Muskelin N-terminal" evidence="4">
    <location>
        <begin position="9"/>
        <end position="201"/>
    </location>
</feature>
<dbReference type="PANTHER" id="PTHR15526:SF5">
    <property type="entry name" value="MUSKELIN"/>
    <property type="match status" value="1"/>
</dbReference>
<evidence type="ECO:0000313" key="6">
    <source>
        <dbReference type="Proteomes" id="UP001153954"/>
    </source>
</evidence>
<dbReference type="EMBL" id="CAKOGL010000008">
    <property type="protein sequence ID" value="CAH2089333.1"/>
    <property type="molecule type" value="Genomic_DNA"/>
</dbReference>
<comment type="caution">
    <text evidence="5">The sequence shown here is derived from an EMBL/GenBank/DDBJ whole genome shotgun (WGS) entry which is preliminary data.</text>
</comment>
<dbReference type="Proteomes" id="UP001153954">
    <property type="component" value="Unassembled WGS sequence"/>
</dbReference>
<dbReference type="InterPro" id="IPR015915">
    <property type="entry name" value="Kelch-typ_b-propeller"/>
</dbReference>
<dbReference type="PROSITE" id="PS50896">
    <property type="entry name" value="LISH"/>
    <property type="match status" value="1"/>
</dbReference>
<dbReference type="SUPFAM" id="SSF49785">
    <property type="entry name" value="Galactose-binding domain-like"/>
    <property type="match status" value="1"/>
</dbReference>
<dbReference type="Gene3D" id="2.120.10.80">
    <property type="entry name" value="Kelch-type beta propeller"/>
    <property type="match status" value="2"/>
</dbReference>
<protein>
    <recommendedName>
        <fullName evidence="4">Muskelin N-terminal domain-containing protein</fullName>
    </recommendedName>
</protein>
<dbReference type="InterPro" id="IPR008979">
    <property type="entry name" value="Galactose-bd-like_sf"/>
</dbReference>
<feature type="compositionally biased region" description="Acidic residues" evidence="3">
    <location>
        <begin position="774"/>
        <end position="785"/>
    </location>
</feature>
<organism evidence="5 6">
    <name type="scientific">Euphydryas editha</name>
    <name type="common">Edith's checkerspot</name>
    <dbReference type="NCBI Taxonomy" id="104508"/>
    <lineage>
        <taxon>Eukaryota</taxon>
        <taxon>Metazoa</taxon>
        <taxon>Ecdysozoa</taxon>
        <taxon>Arthropoda</taxon>
        <taxon>Hexapoda</taxon>
        <taxon>Insecta</taxon>
        <taxon>Pterygota</taxon>
        <taxon>Neoptera</taxon>
        <taxon>Endopterygota</taxon>
        <taxon>Lepidoptera</taxon>
        <taxon>Glossata</taxon>
        <taxon>Ditrysia</taxon>
        <taxon>Papilionoidea</taxon>
        <taxon>Nymphalidae</taxon>
        <taxon>Nymphalinae</taxon>
        <taxon>Euphydryas</taxon>
    </lineage>
</organism>
<evidence type="ECO:0000256" key="2">
    <source>
        <dbReference type="ARBA" id="ARBA00022737"/>
    </source>
</evidence>
<dbReference type="GO" id="GO:0005737">
    <property type="term" value="C:cytoplasm"/>
    <property type="evidence" value="ECO:0007669"/>
    <property type="project" value="TreeGrafter"/>
</dbReference>
<keyword evidence="6" id="KW-1185">Reference proteome</keyword>
<evidence type="ECO:0000256" key="1">
    <source>
        <dbReference type="ARBA" id="ARBA00022441"/>
    </source>
</evidence>
<accession>A0AAU9TRG5</accession>
<dbReference type="InterPro" id="IPR010565">
    <property type="entry name" value="Muskelin_N"/>
</dbReference>
<keyword evidence="1" id="KW-0880">Kelch repeat</keyword>
<dbReference type="AlphaFoldDB" id="A0AAU9TRG5"/>
<feature type="region of interest" description="Disordered" evidence="3">
    <location>
        <begin position="715"/>
        <end position="741"/>
    </location>
</feature>
<evidence type="ECO:0000256" key="3">
    <source>
        <dbReference type="SAM" id="MobiDB-lite"/>
    </source>
</evidence>
<sequence length="826" mass="93352">MNDEYETVKLHYTIHKYSSYSANYLPENIMKNNPSDQLSRWFTDSTTPSQFIMLKLQKPSIVETIKFGKYIKAHVSDLKKFQILGGTEENNLSLLLTGGLKNDSLDETFRLRHRTTEGLYLPVRYIKIVPLQSWGPAYNYTIWYVELQGKNNETLINSAMDTIDLRKEEEAVRILLKHLRRRRYKDAFEALSRESGVQLEGPVQARLWNALVENGDYKLAENIFEEAADSGELDWYMSWQPYTPEWRQLCGCSPAVEERLSCDAPPVHARVRSADLACADREPKPEAHEANGTEGTEPCDLLCAERPGPRGGHQLVVDPNTGTLYLFGGWNGTEDLDDLWSYDTTAERWTLLCRHSGMVNGPSPRSCHKMVFDTVHERLYTLGRYLDYAQRVPSNMNSDLYMYEVSRGEWSLVCEDTAAAGGPRLMFDHQMCIDPDTQTIYVFGGRVLPANTEELASPQYSGLYAYYIASNTWELLLADKHDLHAPQPRVSHSMLFHPVQRRLYMFAGQRNKEQLVDLWWWQCGGGGAHALCSAPARAPPPQGFTQRATLDPDADEIHVLSGMSKEKDKRVYNTLWVLSLRRLTWTCVYRNESVAPSEPRPRFAHQLVYDPVRKVHYLFGGNPGTAGSPRLRLDDLWSLRLRRPSAARVRAAARAALREARFRELAAAPRAAAAALHYLRTDLSAATDHSDPDQVAHFQKLATVLFAGSEAPESRAVSLSARRERTLTRRRAAQSRGAHGGDLAQALAAVLGAEEAPPEPQPFEETCAPPPDTWDADEHEDDEPDAAERVARDVRAARVRLYDELCAYFRPSAAHPRPDVADLVKL</sequence>
<dbReference type="InterPro" id="IPR006652">
    <property type="entry name" value="Kelch_1"/>
</dbReference>
<evidence type="ECO:0000259" key="4">
    <source>
        <dbReference type="Pfam" id="PF06588"/>
    </source>
</evidence>
<dbReference type="PANTHER" id="PTHR15526">
    <property type="entry name" value="MUSKELIN"/>
    <property type="match status" value="1"/>
</dbReference>
<evidence type="ECO:0000313" key="5">
    <source>
        <dbReference type="EMBL" id="CAH2089333.1"/>
    </source>
</evidence>
<dbReference type="InterPro" id="IPR006594">
    <property type="entry name" value="LisH"/>
</dbReference>
<proteinExistence type="predicted"/>
<dbReference type="SUPFAM" id="SSF117281">
    <property type="entry name" value="Kelch motif"/>
    <property type="match status" value="1"/>
</dbReference>